<dbReference type="AlphaFoldDB" id="A0A6A5YUI2"/>
<dbReference type="Gene3D" id="3.30.70.100">
    <property type="match status" value="1"/>
</dbReference>
<accession>A0A6A5YUI2</accession>
<feature type="signal peptide" evidence="2">
    <location>
        <begin position="1"/>
        <end position="23"/>
    </location>
</feature>
<proteinExistence type="predicted"/>
<feature type="region of interest" description="Disordered" evidence="1">
    <location>
        <begin position="29"/>
        <end position="53"/>
    </location>
</feature>
<dbReference type="EMBL" id="ML977338">
    <property type="protein sequence ID" value="KAF2110424.1"/>
    <property type="molecule type" value="Genomic_DNA"/>
</dbReference>
<evidence type="ECO:0000256" key="1">
    <source>
        <dbReference type="SAM" id="MobiDB-lite"/>
    </source>
</evidence>
<sequence length="196" mass="22010">MIASRLIGSLLAVVSSFVVVANGMPSPDTAASIHEPRQYSQPSHTTQQSSTPTHAYRFRELSPGYPSKSNQQTYFRGALCFKHSPNITEEAYHGYWKHVHADNCMGTKDFTVHIYRYNQFHVDSHSKKALQPLIDQGMNTFMLSIPDSLLKDEQKFVDEDFGLFIFGGYENVIYGSDIKTSHGANGIMPGDPRLTF</sequence>
<dbReference type="OrthoDB" id="3454835at2759"/>
<evidence type="ECO:0008006" key="5">
    <source>
        <dbReference type="Google" id="ProtNLM"/>
    </source>
</evidence>
<dbReference type="Proteomes" id="UP000799770">
    <property type="component" value="Unassembled WGS sequence"/>
</dbReference>
<keyword evidence="4" id="KW-1185">Reference proteome</keyword>
<keyword evidence="2" id="KW-0732">Signal</keyword>
<feature type="chain" id="PRO_5025547988" description="EthD domain-containing protein" evidence="2">
    <location>
        <begin position="24"/>
        <end position="196"/>
    </location>
</feature>
<gene>
    <name evidence="3" type="ORF">BDV96DRAFT_651064</name>
</gene>
<evidence type="ECO:0000256" key="2">
    <source>
        <dbReference type="SAM" id="SignalP"/>
    </source>
</evidence>
<organism evidence="3 4">
    <name type="scientific">Lophiotrema nucula</name>
    <dbReference type="NCBI Taxonomy" id="690887"/>
    <lineage>
        <taxon>Eukaryota</taxon>
        <taxon>Fungi</taxon>
        <taxon>Dikarya</taxon>
        <taxon>Ascomycota</taxon>
        <taxon>Pezizomycotina</taxon>
        <taxon>Dothideomycetes</taxon>
        <taxon>Pleosporomycetidae</taxon>
        <taxon>Pleosporales</taxon>
        <taxon>Lophiotremataceae</taxon>
        <taxon>Lophiotrema</taxon>
    </lineage>
</organism>
<feature type="compositionally biased region" description="Low complexity" evidence="1">
    <location>
        <begin position="38"/>
        <end position="53"/>
    </location>
</feature>
<protein>
    <recommendedName>
        <fullName evidence="5">EthD domain-containing protein</fullName>
    </recommendedName>
</protein>
<name>A0A6A5YUI2_9PLEO</name>
<evidence type="ECO:0000313" key="3">
    <source>
        <dbReference type="EMBL" id="KAF2110424.1"/>
    </source>
</evidence>
<evidence type="ECO:0000313" key="4">
    <source>
        <dbReference type="Proteomes" id="UP000799770"/>
    </source>
</evidence>
<reference evidence="3" key="1">
    <citation type="journal article" date="2020" name="Stud. Mycol.">
        <title>101 Dothideomycetes genomes: a test case for predicting lifestyles and emergence of pathogens.</title>
        <authorList>
            <person name="Haridas S."/>
            <person name="Albert R."/>
            <person name="Binder M."/>
            <person name="Bloem J."/>
            <person name="Labutti K."/>
            <person name="Salamov A."/>
            <person name="Andreopoulos B."/>
            <person name="Baker S."/>
            <person name="Barry K."/>
            <person name="Bills G."/>
            <person name="Bluhm B."/>
            <person name="Cannon C."/>
            <person name="Castanera R."/>
            <person name="Culley D."/>
            <person name="Daum C."/>
            <person name="Ezra D."/>
            <person name="Gonzalez J."/>
            <person name="Henrissat B."/>
            <person name="Kuo A."/>
            <person name="Liang C."/>
            <person name="Lipzen A."/>
            <person name="Lutzoni F."/>
            <person name="Magnuson J."/>
            <person name="Mondo S."/>
            <person name="Nolan M."/>
            <person name="Ohm R."/>
            <person name="Pangilinan J."/>
            <person name="Park H.-J."/>
            <person name="Ramirez L."/>
            <person name="Alfaro M."/>
            <person name="Sun H."/>
            <person name="Tritt A."/>
            <person name="Yoshinaga Y."/>
            <person name="Zwiers L.-H."/>
            <person name="Turgeon B."/>
            <person name="Goodwin S."/>
            <person name="Spatafora J."/>
            <person name="Crous P."/>
            <person name="Grigoriev I."/>
        </authorList>
    </citation>
    <scope>NUCLEOTIDE SEQUENCE</scope>
    <source>
        <strain evidence="3">CBS 627.86</strain>
    </source>
</reference>